<dbReference type="SUPFAM" id="SSF58104">
    <property type="entry name" value="Methyl-accepting chemotaxis protein (MCP) signaling domain"/>
    <property type="match status" value="1"/>
</dbReference>
<evidence type="ECO:0000313" key="9">
    <source>
        <dbReference type="EMBL" id="GEA85171.1"/>
    </source>
</evidence>
<dbReference type="AlphaFoldDB" id="A0A4Y3KL82"/>
<dbReference type="PRINTS" id="PR00260">
    <property type="entry name" value="CHEMTRNSDUCR"/>
</dbReference>
<evidence type="ECO:0000256" key="3">
    <source>
        <dbReference type="ARBA" id="ARBA00023224"/>
    </source>
</evidence>
<evidence type="ECO:0000256" key="5">
    <source>
        <dbReference type="PROSITE-ProRule" id="PRU00284"/>
    </source>
</evidence>
<evidence type="ECO:0000256" key="2">
    <source>
        <dbReference type="ARBA" id="ARBA00022989"/>
    </source>
</evidence>
<keyword evidence="2 6" id="KW-1133">Transmembrane helix</keyword>
<evidence type="ECO:0000256" key="1">
    <source>
        <dbReference type="ARBA" id="ARBA00022692"/>
    </source>
</evidence>
<dbReference type="Gene3D" id="1.10.287.950">
    <property type="entry name" value="Methyl-accepting chemotaxis protein"/>
    <property type="match status" value="1"/>
</dbReference>
<name>A0A4Y3KL82_9CELL</name>
<dbReference type="RefSeq" id="WP_141371211.1">
    <property type="nucleotide sequence ID" value="NZ_BJLQ01000027.1"/>
</dbReference>
<dbReference type="Pfam" id="PF00015">
    <property type="entry name" value="MCPsignal"/>
    <property type="match status" value="1"/>
</dbReference>
<gene>
    <name evidence="9" type="ORF">CGE01nite_24220</name>
</gene>
<sequence length="547" mass="55752">MSLPRLSLPRLPAPRFAAPRLSFRIAVRTKVLGVVAVAIVVALTIGLLATASTGRLRATTAEMARTQTSVSAALQELKDALWTVRHEVAVIGTYVGDDVEASVDAYADASVALDSAVSRFKGEYSTNGAALPDEFSAFQSTLDAYRGAVQQKLVAVARAGDREAFQAAREEVAAVGGQMLDNLHAVEQGVAADLDAMAREAEADAAREITLLLVTLAVGVAALLALGLALASSLRRAVQALQVAVTALARGDLTVRARVTTSDELGQMAASLTTAQEAVGATLSRVVDAAAAVAASSESLSAASSQVVAGSEETSAQAGVVAEAAEQVSRNVQAVAAGAEQMGSSIREIAQNAADAAKVATTATDMAAHANDTVTRLGTSSAEIGNVVKLITTIAQQTNLLALNATIEAARAGEAGKGFAVVAGEVKELANETAKATEDIARRVEAIQQDTTGAVTAIGEIGTIIANINQYQLTIASAVEEQTATTNEMSRGVAEAATGSGEIATNITGVAASALSSTRAVGSVSDHVAELASLSRSLREQVATFTF</sequence>
<accession>A0A4Y3KL82</accession>
<feature type="transmembrane region" description="Helical" evidence="6">
    <location>
        <begin position="31"/>
        <end position="51"/>
    </location>
</feature>
<evidence type="ECO:0000259" key="7">
    <source>
        <dbReference type="PROSITE" id="PS50111"/>
    </source>
</evidence>
<dbReference type="InterPro" id="IPR004090">
    <property type="entry name" value="Chemotax_Me-accpt_rcpt"/>
</dbReference>
<comment type="similarity">
    <text evidence="4">Belongs to the methyl-accepting chemotaxis (MCP) protein family.</text>
</comment>
<evidence type="ECO:0000313" key="10">
    <source>
        <dbReference type="Proteomes" id="UP000320461"/>
    </source>
</evidence>
<dbReference type="Pfam" id="PF00672">
    <property type="entry name" value="HAMP"/>
    <property type="match status" value="1"/>
</dbReference>
<organism evidence="9 10">
    <name type="scientific">Cellulomonas gelida</name>
    <dbReference type="NCBI Taxonomy" id="1712"/>
    <lineage>
        <taxon>Bacteria</taxon>
        <taxon>Bacillati</taxon>
        <taxon>Actinomycetota</taxon>
        <taxon>Actinomycetes</taxon>
        <taxon>Micrococcales</taxon>
        <taxon>Cellulomonadaceae</taxon>
        <taxon>Cellulomonas</taxon>
    </lineage>
</organism>
<dbReference type="GO" id="GO:0016020">
    <property type="term" value="C:membrane"/>
    <property type="evidence" value="ECO:0007669"/>
    <property type="project" value="InterPro"/>
</dbReference>
<dbReference type="SMART" id="SM00283">
    <property type="entry name" value="MA"/>
    <property type="match status" value="1"/>
</dbReference>
<dbReference type="SMART" id="SM00304">
    <property type="entry name" value="HAMP"/>
    <property type="match status" value="2"/>
</dbReference>
<dbReference type="PROSITE" id="PS50885">
    <property type="entry name" value="HAMP"/>
    <property type="match status" value="1"/>
</dbReference>
<dbReference type="OrthoDB" id="5171849at2"/>
<comment type="caution">
    <text evidence="9">The sequence shown here is derived from an EMBL/GenBank/DDBJ whole genome shotgun (WGS) entry which is preliminary data.</text>
</comment>
<keyword evidence="6" id="KW-0472">Membrane</keyword>
<dbReference type="CDD" id="cd06225">
    <property type="entry name" value="HAMP"/>
    <property type="match status" value="1"/>
</dbReference>
<dbReference type="InterPro" id="IPR004089">
    <property type="entry name" value="MCPsignal_dom"/>
</dbReference>
<keyword evidence="10" id="KW-1185">Reference proteome</keyword>
<evidence type="ECO:0000259" key="8">
    <source>
        <dbReference type="PROSITE" id="PS50885"/>
    </source>
</evidence>
<dbReference type="PROSITE" id="PS50111">
    <property type="entry name" value="CHEMOTAXIS_TRANSDUC_2"/>
    <property type="match status" value="1"/>
</dbReference>
<evidence type="ECO:0000256" key="4">
    <source>
        <dbReference type="ARBA" id="ARBA00029447"/>
    </source>
</evidence>
<evidence type="ECO:0000256" key="6">
    <source>
        <dbReference type="SAM" id="Phobius"/>
    </source>
</evidence>
<dbReference type="GO" id="GO:0004888">
    <property type="term" value="F:transmembrane signaling receptor activity"/>
    <property type="evidence" value="ECO:0007669"/>
    <property type="project" value="InterPro"/>
</dbReference>
<feature type="domain" description="Methyl-accepting transducer" evidence="7">
    <location>
        <begin position="289"/>
        <end position="525"/>
    </location>
</feature>
<dbReference type="GO" id="GO:0006935">
    <property type="term" value="P:chemotaxis"/>
    <property type="evidence" value="ECO:0007669"/>
    <property type="project" value="InterPro"/>
</dbReference>
<feature type="transmembrane region" description="Helical" evidence="6">
    <location>
        <begin position="209"/>
        <end position="231"/>
    </location>
</feature>
<proteinExistence type="inferred from homology"/>
<keyword evidence="1 6" id="KW-0812">Transmembrane</keyword>
<feature type="domain" description="HAMP" evidence="8">
    <location>
        <begin position="232"/>
        <end position="284"/>
    </location>
</feature>
<reference evidence="9 10" key="1">
    <citation type="submission" date="2019-06" db="EMBL/GenBank/DDBJ databases">
        <title>Whole genome shotgun sequence of Cellulomonas gelida NBRC 3748.</title>
        <authorList>
            <person name="Hosoyama A."/>
            <person name="Uohara A."/>
            <person name="Ohji S."/>
            <person name="Ichikawa N."/>
        </authorList>
    </citation>
    <scope>NUCLEOTIDE SEQUENCE [LARGE SCALE GENOMIC DNA]</scope>
    <source>
        <strain evidence="9 10">NBRC 3748</strain>
    </source>
</reference>
<keyword evidence="3 5" id="KW-0807">Transducer</keyword>
<dbReference type="InterPro" id="IPR003660">
    <property type="entry name" value="HAMP_dom"/>
</dbReference>
<protein>
    <recommendedName>
        <fullName evidence="11">Methyl-accepting chemotaxis protein</fullName>
    </recommendedName>
</protein>
<evidence type="ECO:0008006" key="11">
    <source>
        <dbReference type="Google" id="ProtNLM"/>
    </source>
</evidence>
<dbReference type="GO" id="GO:0007165">
    <property type="term" value="P:signal transduction"/>
    <property type="evidence" value="ECO:0007669"/>
    <property type="project" value="UniProtKB-KW"/>
</dbReference>
<dbReference type="PANTHER" id="PTHR32089:SF112">
    <property type="entry name" value="LYSOZYME-LIKE PROTEIN-RELATED"/>
    <property type="match status" value="1"/>
</dbReference>
<dbReference type="PANTHER" id="PTHR32089">
    <property type="entry name" value="METHYL-ACCEPTING CHEMOTAXIS PROTEIN MCPB"/>
    <property type="match status" value="1"/>
</dbReference>
<dbReference type="Proteomes" id="UP000320461">
    <property type="component" value="Unassembled WGS sequence"/>
</dbReference>
<dbReference type="EMBL" id="BJLQ01000027">
    <property type="protein sequence ID" value="GEA85171.1"/>
    <property type="molecule type" value="Genomic_DNA"/>
</dbReference>